<evidence type="ECO:0000313" key="4">
    <source>
        <dbReference type="Proteomes" id="UP000182510"/>
    </source>
</evidence>
<dbReference type="EMBL" id="CP018153">
    <property type="protein sequence ID" value="APG59669.1"/>
    <property type="molecule type" value="Genomic_DNA"/>
</dbReference>
<dbReference type="InterPro" id="IPR011933">
    <property type="entry name" value="Double_TM_dom"/>
</dbReference>
<keyword evidence="1" id="KW-1133">Transmembrane helix</keyword>
<accession>A0A1L3J3G6</accession>
<organism evidence="3 4">
    <name type="scientific">Christiangramia salexigens</name>
    <dbReference type="NCBI Taxonomy" id="1913577"/>
    <lineage>
        <taxon>Bacteria</taxon>
        <taxon>Pseudomonadati</taxon>
        <taxon>Bacteroidota</taxon>
        <taxon>Flavobacteriia</taxon>
        <taxon>Flavobacteriales</taxon>
        <taxon>Flavobacteriaceae</taxon>
        <taxon>Christiangramia</taxon>
    </lineage>
</organism>
<name>A0A1L3J3G6_9FLAO</name>
<dbReference type="STRING" id="1913577.LPB144_04245"/>
<dbReference type="PANTHER" id="PTHR37464:SF1">
    <property type="entry name" value="BLL2463 PROTEIN"/>
    <property type="match status" value="1"/>
</dbReference>
<feature type="domain" description="Aerotolerance regulator N-terminal" evidence="2">
    <location>
        <begin position="1"/>
        <end position="76"/>
    </location>
</feature>
<dbReference type="AlphaFoldDB" id="A0A1L3J3G6"/>
<dbReference type="Pfam" id="PF07584">
    <property type="entry name" value="BatA"/>
    <property type="match status" value="1"/>
</dbReference>
<dbReference type="OrthoDB" id="9810200at2"/>
<dbReference type="RefSeq" id="WP_072552324.1">
    <property type="nucleotide sequence ID" value="NZ_CP018153.1"/>
</dbReference>
<dbReference type="PANTHER" id="PTHR37464">
    <property type="entry name" value="BLL2463 PROTEIN"/>
    <property type="match status" value="1"/>
</dbReference>
<dbReference type="Proteomes" id="UP000182510">
    <property type="component" value="Chromosome"/>
</dbReference>
<evidence type="ECO:0000256" key="1">
    <source>
        <dbReference type="SAM" id="Phobius"/>
    </source>
</evidence>
<feature type="transmembrane region" description="Helical" evidence="1">
    <location>
        <begin position="617"/>
        <end position="636"/>
    </location>
</feature>
<dbReference type="NCBIfam" id="TIGR02226">
    <property type="entry name" value="two_anch"/>
    <property type="match status" value="1"/>
</dbReference>
<feature type="transmembrane region" description="Helical" evidence="1">
    <location>
        <begin position="56"/>
        <end position="78"/>
    </location>
</feature>
<dbReference type="InterPro" id="IPR024163">
    <property type="entry name" value="Aerotolerance_reg_N"/>
</dbReference>
<protein>
    <recommendedName>
        <fullName evidence="2">Aerotolerance regulator N-terminal domain-containing protein</fullName>
    </recommendedName>
</protein>
<keyword evidence="1" id="KW-0472">Membrane</keyword>
<keyword evidence="4" id="KW-1185">Reference proteome</keyword>
<dbReference type="KEGG" id="grl:LPB144_04245"/>
<evidence type="ECO:0000313" key="3">
    <source>
        <dbReference type="EMBL" id="APG59669.1"/>
    </source>
</evidence>
<gene>
    <name evidence="3" type="ORF">LPB144_04245</name>
</gene>
<keyword evidence="1" id="KW-0812">Transmembrane</keyword>
<proteinExistence type="predicted"/>
<reference evidence="3 4" key="1">
    <citation type="submission" date="2016-11" db="EMBL/GenBank/DDBJ databases">
        <title>Gramella sp. LPB0144 isolated from marine environment.</title>
        <authorList>
            <person name="Kim E."/>
            <person name="Yi H."/>
        </authorList>
    </citation>
    <scope>NUCLEOTIDE SEQUENCE [LARGE SCALE GENOMIC DNA]</scope>
    <source>
        <strain evidence="3 4">LPB0144</strain>
    </source>
</reference>
<feature type="transmembrane region" description="Helical" evidence="1">
    <location>
        <begin position="6"/>
        <end position="24"/>
    </location>
</feature>
<sequence length="640" mass="73548">MYFQHPELLYALFLLIIPLIIHLFRLRKFQKEEFTNVKFLKKVIQETRKSSKLKKLLILITRLLLLSCLILAFAQPFIPASEKALIETMRLVYLDNSFSMQATSGETNIFRKSINQLLENLEPGNSYGFITNDEEFFNYSVPELKKELQNLDLTSEVLEFKNLQLKAKNYFKKHPGAKHELILVSDFQKNLNIPDEILEDEMDLYFINPGDNDLTNISIDTAYISKSDPQNIQLDLRISANQPWKNPVTVSVYNNEKLLGRKMTEPIGKSSAELRFLLQNGKIDKGKIQIEDSGLPYDNRLYFSINPKQAVKVVVVSPNNETFLDRIYTNPEFSISNYGPSQIDYNQLSEANLIVLNELENIPGSLINNISTRKQNGASLIIIPATNAEDYGTLLNTIGFTNFTGKSDSEKLITEIKFEHPLMAGVFEKRTGNFDYPKVKTSFVQMRGNPILQFQDKSGFLLQLDNTYLFTAPLNSENSNFINSPLIVPVFYQIGLRSLKNNQLYYQTNVENVIDLPLQVGADQVVHMMNNDLNLIPRQQNFDSYVQINTSQMDIEAGNYIVKQEKSSEEVSLSFNYDRKESDLTFLQTNTLKNVQVYSSVSDFFSKTNATLEITLLWKWFVIFAMVFLAIEMLLIKFFK</sequence>
<evidence type="ECO:0000259" key="2">
    <source>
        <dbReference type="Pfam" id="PF07584"/>
    </source>
</evidence>